<dbReference type="AlphaFoldDB" id="A0A1I1URY3"/>
<dbReference type="RefSeq" id="WP_093922404.1">
    <property type="nucleotide sequence ID" value="NZ_FOMW01000002.1"/>
</dbReference>
<dbReference type="OrthoDB" id="5339359at2"/>
<sequence length="193" mass="21342">MFRLLTVLLIFTLGACATGYGGPPPRGSQSDIAALTTAIRALGPHVDPSEAARAAQISYDYSHQLALAYQIEDAPLVHNSKVNRGDKPRGLCWHWAEDMEKRLDAENFTTLSMHRAIANADSRILIDHSSAVISAAGASMQDGIVLDPWRKGGVLFWSRVAEDRRYPWQEREAVLRKHGRIRYVTQAGVPINP</sequence>
<evidence type="ECO:0000313" key="1">
    <source>
        <dbReference type="EMBL" id="SFD71563.1"/>
    </source>
</evidence>
<organism evidence="1 2">
    <name type="scientific">Sulfitobacter brevis</name>
    <dbReference type="NCBI Taxonomy" id="74348"/>
    <lineage>
        <taxon>Bacteria</taxon>
        <taxon>Pseudomonadati</taxon>
        <taxon>Pseudomonadota</taxon>
        <taxon>Alphaproteobacteria</taxon>
        <taxon>Rhodobacterales</taxon>
        <taxon>Roseobacteraceae</taxon>
        <taxon>Sulfitobacter</taxon>
    </lineage>
</organism>
<evidence type="ECO:0000313" key="2">
    <source>
        <dbReference type="Proteomes" id="UP000198977"/>
    </source>
</evidence>
<dbReference type="EMBL" id="FOMW01000002">
    <property type="protein sequence ID" value="SFD71563.1"/>
    <property type="molecule type" value="Genomic_DNA"/>
</dbReference>
<keyword evidence="2" id="KW-1185">Reference proteome</keyword>
<protein>
    <recommendedName>
        <fullName evidence="3">Lipoprotein</fullName>
    </recommendedName>
</protein>
<name>A0A1I1URY3_9RHOB</name>
<proteinExistence type="predicted"/>
<dbReference type="PROSITE" id="PS51257">
    <property type="entry name" value="PROKAR_LIPOPROTEIN"/>
    <property type="match status" value="1"/>
</dbReference>
<dbReference type="Proteomes" id="UP000198977">
    <property type="component" value="Unassembled WGS sequence"/>
</dbReference>
<accession>A0A1I1URY3</accession>
<dbReference type="STRING" id="74348.SAMN04488523_102163"/>
<reference evidence="1 2" key="1">
    <citation type="submission" date="2016-10" db="EMBL/GenBank/DDBJ databases">
        <authorList>
            <person name="de Groot N.N."/>
        </authorList>
    </citation>
    <scope>NUCLEOTIDE SEQUENCE [LARGE SCALE GENOMIC DNA]</scope>
    <source>
        <strain evidence="1 2">DSM 11443</strain>
    </source>
</reference>
<gene>
    <name evidence="1" type="ORF">SAMN04488523_102163</name>
</gene>
<evidence type="ECO:0008006" key="3">
    <source>
        <dbReference type="Google" id="ProtNLM"/>
    </source>
</evidence>